<comment type="cofactor">
    <cofactor evidence="18 19">
        <name>K(+)</name>
        <dbReference type="ChEBI" id="CHEBI:29103"/>
    </cofactor>
    <text evidence="18 19">Binds 1 potassium ion per subunit.</text>
</comment>
<dbReference type="Gene3D" id="3.40.1190.20">
    <property type="match status" value="1"/>
</dbReference>
<evidence type="ECO:0000256" key="17">
    <source>
        <dbReference type="HAMAP-Rule" id="MF_01965"/>
    </source>
</evidence>
<comment type="similarity">
    <text evidence="17">Belongs to the NnrD/CARKD family.</text>
</comment>
<evidence type="ECO:0000256" key="3">
    <source>
        <dbReference type="ARBA" id="ARBA00006001"/>
    </source>
</evidence>
<feature type="binding site" evidence="17">
    <location>
        <position position="268"/>
    </location>
    <ligand>
        <name>(6S)-NADPHX</name>
        <dbReference type="ChEBI" id="CHEBI:64076"/>
    </ligand>
</feature>
<dbReference type="SUPFAM" id="SSF64153">
    <property type="entry name" value="YjeF N-terminal domain-like"/>
    <property type="match status" value="1"/>
</dbReference>
<comment type="catalytic activity">
    <reaction evidence="2 18 19">
        <text>(6R)-NADPHX = (6S)-NADPHX</text>
        <dbReference type="Rhea" id="RHEA:32227"/>
        <dbReference type="ChEBI" id="CHEBI:64076"/>
        <dbReference type="ChEBI" id="CHEBI:64077"/>
        <dbReference type="EC" id="5.1.99.6"/>
    </reaction>
</comment>
<dbReference type="InterPro" id="IPR036652">
    <property type="entry name" value="YjeF_N_dom_sf"/>
</dbReference>
<evidence type="ECO:0000256" key="6">
    <source>
        <dbReference type="ARBA" id="ARBA00022741"/>
    </source>
</evidence>
<evidence type="ECO:0000256" key="7">
    <source>
        <dbReference type="ARBA" id="ARBA00022840"/>
    </source>
</evidence>
<dbReference type="GO" id="GO:0046872">
    <property type="term" value="F:metal ion binding"/>
    <property type="evidence" value="ECO:0007669"/>
    <property type="project" value="UniProtKB-UniRule"/>
</dbReference>
<feature type="binding site" evidence="17">
    <location>
        <begin position="420"/>
        <end position="424"/>
    </location>
    <ligand>
        <name>AMP</name>
        <dbReference type="ChEBI" id="CHEBI:456215"/>
    </ligand>
</feature>
<feature type="binding site" evidence="18">
    <location>
        <begin position="66"/>
        <end position="70"/>
    </location>
    <ligand>
        <name>(6S)-NADPHX</name>
        <dbReference type="ChEBI" id="CHEBI:64076"/>
    </ligand>
</feature>
<comment type="similarity">
    <text evidence="3 19">In the N-terminal section; belongs to the NnrE/AIBP family.</text>
</comment>
<evidence type="ECO:0000256" key="1">
    <source>
        <dbReference type="ARBA" id="ARBA00000013"/>
    </source>
</evidence>
<evidence type="ECO:0000313" key="23">
    <source>
        <dbReference type="Proteomes" id="UP000552241"/>
    </source>
</evidence>
<sequence length="511" mass="56426">MQIQYIYSMKILSPQQLKAVETQTIKIQDVDLINLMERAATAVLNWLKNHMDVSKNHFTIICGVGNNGGDGLALARLLASENSHVKVYLQKNNNYSLDNLTNQKRLKDAKIPIEFYDSETKFEFQPFSIIIDAIFGYGLNRPIEQEWISIINQINQAENAVVSIDVPSGLFCDQLNSPEDAVVQSEVTLTFQTPKLALFLPENEKYVPQFEILDISLDWASMESQNADFHYFSMDQIPQFHKGRTVFSHKYEFGNVVTIGGSYGKIGAILLTTKSVLRSGAGLVTAYVPKCGCQIIQTSFPEAMVMTDFSEDKIIAFPSVDGFDTIAIGPGIGTDEKTALAFAQFLEENDLTNKKMIIDADGINLLAKNPELVNKLPEKTILTPHNKELERLVGNWNDSFEKIKKTKEFVQKNNLIVVSKGAYTQTYLPNAQIYFNSTGNPGMATAGSGDVLTGIIAGHLGKGFTAEEAALFGVFLHGFCGDEAAAQIGQESLIASDILNFIPTGMKKLFG</sequence>
<feature type="domain" description="YjeF N-terminal" evidence="21">
    <location>
        <begin position="17"/>
        <end position="223"/>
    </location>
</feature>
<dbReference type="InterPro" id="IPR017953">
    <property type="entry name" value="Carbohydrate_kinase_pred_CS"/>
</dbReference>
<dbReference type="PANTHER" id="PTHR12592:SF0">
    <property type="entry name" value="ATP-DEPENDENT (S)-NAD(P)H-HYDRATE DEHYDRATASE"/>
    <property type="match status" value="1"/>
</dbReference>
<organism evidence="22 23">
    <name type="scientific">Moheibacter lacus</name>
    <dbReference type="NCBI Taxonomy" id="2745851"/>
    <lineage>
        <taxon>Bacteria</taxon>
        <taxon>Pseudomonadati</taxon>
        <taxon>Bacteroidota</taxon>
        <taxon>Flavobacteriia</taxon>
        <taxon>Flavobacteriales</taxon>
        <taxon>Weeksellaceae</taxon>
        <taxon>Moheibacter</taxon>
    </lineage>
</organism>
<comment type="similarity">
    <text evidence="4 19">In the C-terminal section; belongs to the NnrD/CARKD family.</text>
</comment>
<comment type="function">
    <text evidence="14 19">Bifunctional enzyme that catalyzes the epimerization of the S- and R-forms of NAD(P)HX and the dehydration of the S-form of NAD(P)HX at the expense of ADP, which is converted to AMP. This allows the repair of both epimers of NAD(P)HX, a damaged form of NAD(P)H that is a result of enzymatic or heat-dependent hydration.</text>
</comment>
<dbReference type="Pfam" id="PF01256">
    <property type="entry name" value="Carb_kinase"/>
    <property type="match status" value="1"/>
</dbReference>
<feature type="binding site" evidence="18">
    <location>
        <position position="165"/>
    </location>
    <ligand>
        <name>(6S)-NADPHX</name>
        <dbReference type="ChEBI" id="CHEBI:64076"/>
    </ligand>
</feature>
<keyword evidence="7 17" id="KW-0067">ATP-binding</keyword>
<keyword evidence="13" id="KW-0511">Multifunctional enzyme</keyword>
<evidence type="ECO:0000256" key="14">
    <source>
        <dbReference type="ARBA" id="ARBA00025153"/>
    </source>
</evidence>
<dbReference type="PIRSF" id="PIRSF017184">
    <property type="entry name" value="Nnr"/>
    <property type="match status" value="1"/>
</dbReference>
<dbReference type="InterPro" id="IPR000631">
    <property type="entry name" value="CARKD"/>
</dbReference>
<evidence type="ECO:0000256" key="15">
    <source>
        <dbReference type="ARBA" id="ARBA00048238"/>
    </source>
</evidence>
<dbReference type="Pfam" id="PF03853">
    <property type="entry name" value="YjeF_N"/>
    <property type="match status" value="1"/>
</dbReference>
<comment type="function">
    <text evidence="18">Catalyzes the epimerization of the S- and R-forms of NAD(P)HX, a damaged form of NAD(P)H that is a result of enzymatic or heat-dependent hydration. This is a prerequisite for the S-specific NAD(P)H-hydrate dehydratase to allow the repair of both epimers of NAD(P)HX.</text>
</comment>
<dbReference type="AlphaFoldDB" id="A0A838ZQN4"/>
<dbReference type="PROSITE" id="PS51383">
    <property type="entry name" value="YJEF_C_3"/>
    <property type="match status" value="1"/>
</dbReference>
<comment type="caution">
    <text evidence="18">Lacks conserved residue(s) required for the propagation of feature annotation.</text>
</comment>
<dbReference type="InterPro" id="IPR029056">
    <property type="entry name" value="Ribokinase-like"/>
</dbReference>
<comment type="caution">
    <text evidence="22">The sequence shown here is derived from an EMBL/GenBank/DDBJ whole genome shotgun (WGS) entry which is preliminary data.</text>
</comment>
<dbReference type="PROSITE" id="PS01050">
    <property type="entry name" value="YJEF_C_2"/>
    <property type="match status" value="1"/>
</dbReference>
<evidence type="ECO:0000256" key="10">
    <source>
        <dbReference type="ARBA" id="ARBA00023027"/>
    </source>
</evidence>
<comment type="function">
    <text evidence="17">Catalyzes the dehydration of the S-form of NAD(P)HX at the expense of ADP, which is converted to AMP. Together with NAD(P)HX epimerase, which catalyzes the epimerization of the S- and R-forms, the enzyme allows the repair of both epimers of NAD(P)HX, a damaged form of NAD(P)H that is a result of enzymatic or heat-dependent hydration.</text>
</comment>
<comment type="subunit">
    <text evidence="17">Homotetramer.</text>
</comment>
<evidence type="ECO:0000256" key="4">
    <source>
        <dbReference type="ARBA" id="ARBA00009524"/>
    </source>
</evidence>
<name>A0A838ZQN4_9FLAO</name>
<accession>A0A838ZQN4</accession>
<feature type="binding site" evidence="18">
    <location>
        <position position="132"/>
    </location>
    <ligand>
        <name>K(+)</name>
        <dbReference type="ChEBI" id="CHEBI:29103"/>
    </ligand>
</feature>
<dbReference type="HAMAP" id="MF_01966">
    <property type="entry name" value="NADHX_epimerase"/>
    <property type="match status" value="1"/>
</dbReference>
<dbReference type="Gene3D" id="3.40.50.10260">
    <property type="entry name" value="YjeF N-terminal domain"/>
    <property type="match status" value="1"/>
</dbReference>
<dbReference type="GO" id="GO:0052856">
    <property type="term" value="F:NAD(P)HX epimerase activity"/>
    <property type="evidence" value="ECO:0007669"/>
    <property type="project" value="UniProtKB-UniRule"/>
</dbReference>
<comment type="cofactor">
    <cofactor evidence="17">
        <name>Mg(2+)</name>
        <dbReference type="ChEBI" id="CHEBI:18420"/>
    </cofactor>
</comment>
<comment type="catalytic activity">
    <reaction evidence="1 18 19">
        <text>(6R)-NADHX = (6S)-NADHX</text>
        <dbReference type="Rhea" id="RHEA:32215"/>
        <dbReference type="ChEBI" id="CHEBI:64074"/>
        <dbReference type="ChEBI" id="CHEBI:64075"/>
        <dbReference type="EC" id="5.1.99.6"/>
    </reaction>
</comment>
<keyword evidence="6 17" id="KW-0547">Nucleotide-binding</keyword>
<protein>
    <recommendedName>
        <fullName evidence="19">Bifunctional NAD(P)H-hydrate repair enzyme</fullName>
    </recommendedName>
    <alternativeName>
        <fullName evidence="19">Nicotinamide nucleotide repair protein</fullName>
    </alternativeName>
    <domain>
        <recommendedName>
            <fullName evidence="19">ADP-dependent (S)-NAD(P)H-hydrate dehydratase</fullName>
            <ecNumber evidence="19">4.2.1.136</ecNumber>
        </recommendedName>
        <alternativeName>
            <fullName evidence="19">ADP-dependent NAD(P)HX dehydratase</fullName>
        </alternativeName>
    </domain>
    <domain>
        <recommendedName>
            <fullName evidence="19">NAD(P)H-hydrate epimerase</fullName>
            <ecNumber evidence="19">5.1.99.6</ecNumber>
        </recommendedName>
    </domain>
</protein>
<evidence type="ECO:0000256" key="12">
    <source>
        <dbReference type="ARBA" id="ARBA00023239"/>
    </source>
</evidence>
<evidence type="ECO:0000256" key="2">
    <source>
        <dbReference type="ARBA" id="ARBA00000909"/>
    </source>
</evidence>
<dbReference type="GO" id="GO:0110051">
    <property type="term" value="P:metabolite repair"/>
    <property type="evidence" value="ECO:0007669"/>
    <property type="project" value="TreeGrafter"/>
</dbReference>
<proteinExistence type="inferred from homology"/>
<keyword evidence="12 17" id="KW-0456">Lyase</keyword>
<dbReference type="PROSITE" id="PS51385">
    <property type="entry name" value="YJEF_N"/>
    <property type="match status" value="1"/>
</dbReference>
<dbReference type="InterPro" id="IPR030677">
    <property type="entry name" value="Nnr"/>
</dbReference>
<evidence type="ECO:0000256" key="9">
    <source>
        <dbReference type="ARBA" id="ARBA00022958"/>
    </source>
</evidence>
<keyword evidence="10 17" id="KW-0520">NAD</keyword>
<evidence type="ECO:0000256" key="18">
    <source>
        <dbReference type="HAMAP-Rule" id="MF_01966"/>
    </source>
</evidence>
<keyword evidence="11 18" id="KW-0413">Isomerase</keyword>
<evidence type="ECO:0000256" key="13">
    <source>
        <dbReference type="ARBA" id="ARBA00023268"/>
    </source>
</evidence>
<dbReference type="NCBIfam" id="TIGR00197">
    <property type="entry name" value="yjeF_nterm"/>
    <property type="match status" value="1"/>
</dbReference>
<feature type="binding site" evidence="18">
    <location>
        <position position="67"/>
    </location>
    <ligand>
        <name>K(+)</name>
        <dbReference type="ChEBI" id="CHEBI:29103"/>
    </ligand>
</feature>
<feature type="binding site" evidence="17">
    <location>
        <position position="331"/>
    </location>
    <ligand>
        <name>(6S)-NADPHX</name>
        <dbReference type="ChEBI" id="CHEBI:64076"/>
    </ligand>
</feature>
<evidence type="ECO:0000256" key="16">
    <source>
        <dbReference type="ARBA" id="ARBA00049209"/>
    </source>
</evidence>
<evidence type="ECO:0000256" key="11">
    <source>
        <dbReference type="ARBA" id="ARBA00023235"/>
    </source>
</evidence>
<dbReference type="EMBL" id="JACDZE010000001">
    <property type="protein sequence ID" value="MBA5628302.1"/>
    <property type="molecule type" value="Genomic_DNA"/>
</dbReference>
<evidence type="ECO:0000259" key="20">
    <source>
        <dbReference type="PROSITE" id="PS51383"/>
    </source>
</evidence>
<dbReference type="SUPFAM" id="SSF53613">
    <property type="entry name" value="Ribokinase-like"/>
    <property type="match status" value="1"/>
</dbReference>
<evidence type="ECO:0000256" key="19">
    <source>
        <dbReference type="PIRNR" id="PIRNR017184"/>
    </source>
</evidence>
<feature type="binding site" evidence="17">
    <location>
        <position position="385"/>
    </location>
    <ligand>
        <name>(6S)-NADPHX</name>
        <dbReference type="ChEBI" id="CHEBI:64076"/>
    </ligand>
</feature>
<dbReference type="InterPro" id="IPR004443">
    <property type="entry name" value="YjeF_N_dom"/>
</dbReference>
<keyword evidence="23" id="KW-1185">Reference proteome</keyword>
<keyword evidence="9 18" id="KW-0630">Potassium</keyword>
<feature type="binding site" evidence="18">
    <location>
        <position position="168"/>
    </location>
    <ligand>
        <name>K(+)</name>
        <dbReference type="ChEBI" id="CHEBI:29103"/>
    </ligand>
</feature>
<dbReference type="GO" id="GO:0005524">
    <property type="term" value="F:ATP binding"/>
    <property type="evidence" value="ECO:0007669"/>
    <property type="project" value="UniProtKB-UniRule"/>
</dbReference>
<dbReference type="GO" id="GO:0046496">
    <property type="term" value="P:nicotinamide nucleotide metabolic process"/>
    <property type="evidence" value="ECO:0007669"/>
    <property type="project" value="UniProtKB-UniRule"/>
</dbReference>
<dbReference type="Proteomes" id="UP000552241">
    <property type="component" value="Unassembled WGS sequence"/>
</dbReference>
<comment type="similarity">
    <text evidence="18">Belongs to the NnrE/AIBP family.</text>
</comment>
<feature type="domain" description="YjeF C-terminal" evidence="20">
    <location>
        <begin position="233"/>
        <end position="509"/>
    </location>
</feature>
<dbReference type="EC" id="5.1.99.6" evidence="19"/>
<feature type="binding site" evidence="17">
    <location>
        <position position="450"/>
    </location>
    <ligand>
        <name>(6S)-NADPHX</name>
        <dbReference type="ChEBI" id="CHEBI:64076"/>
    </ligand>
</feature>
<dbReference type="NCBIfam" id="TIGR00196">
    <property type="entry name" value="yjeF_cterm"/>
    <property type="match status" value="1"/>
</dbReference>
<dbReference type="GO" id="GO:0052855">
    <property type="term" value="F:ADP-dependent NAD(P)H-hydrate dehydratase activity"/>
    <property type="evidence" value="ECO:0007669"/>
    <property type="project" value="UniProtKB-UniRule"/>
</dbReference>
<dbReference type="PANTHER" id="PTHR12592">
    <property type="entry name" value="ATP-DEPENDENT (S)-NAD(P)H-HYDRATE DEHYDRATASE FAMILY MEMBER"/>
    <property type="match status" value="1"/>
</dbReference>
<feature type="binding site" evidence="18">
    <location>
        <begin position="136"/>
        <end position="142"/>
    </location>
    <ligand>
        <name>(6S)-NADPHX</name>
        <dbReference type="ChEBI" id="CHEBI:64076"/>
    </ligand>
</feature>
<evidence type="ECO:0000256" key="5">
    <source>
        <dbReference type="ARBA" id="ARBA00022723"/>
    </source>
</evidence>
<comment type="catalytic activity">
    <reaction evidence="16 17 19">
        <text>(6S)-NADPHX + ADP = AMP + phosphate + NADPH + H(+)</text>
        <dbReference type="Rhea" id="RHEA:32235"/>
        <dbReference type="ChEBI" id="CHEBI:15378"/>
        <dbReference type="ChEBI" id="CHEBI:43474"/>
        <dbReference type="ChEBI" id="CHEBI:57783"/>
        <dbReference type="ChEBI" id="CHEBI:64076"/>
        <dbReference type="ChEBI" id="CHEBI:456215"/>
        <dbReference type="ChEBI" id="CHEBI:456216"/>
        <dbReference type="EC" id="4.2.1.136"/>
    </reaction>
</comment>
<keyword evidence="5 18" id="KW-0479">Metal-binding</keyword>
<gene>
    <name evidence="17" type="primary">nnrD</name>
    <name evidence="18" type="synonym">nnrE</name>
    <name evidence="22" type="ORF">HU137_00790</name>
</gene>
<dbReference type="HAMAP" id="MF_01965">
    <property type="entry name" value="NADHX_dehydratase"/>
    <property type="match status" value="1"/>
</dbReference>
<evidence type="ECO:0000313" key="22">
    <source>
        <dbReference type="EMBL" id="MBA5628302.1"/>
    </source>
</evidence>
<keyword evidence="8 17" id="KW-0521">NADP</keyword>
<dbReference type="EC" id="4.2.1.136" evidence="19"/>
<evidence type="ECO:0000256" key="8">
    <source>
        <dbReference type="ARBA" id="ARBA00022857"/>
    </source>
</evidence>
<comment type="catalytic activity">
    <reaction evidence="15 17 19">
        <text>(6S)-NADHX + ADP = AMP + phosphate + NADH + H(+)</text>
        <dbReference type="Rhea" id="RHEA:32223"/>
        <dbReference type="ChEBI" id="CHEBI:15378"/>
        <dbReference type="ChEBI" id="CHEBI:43474"/>
        <dbReference type="ChEBI" id="CHEBI:57945"/>
        <dbReference type="ChEBI" id="CHEBI:64074"/>
        <dbReference type="ChEBI" id="CHEBI:456215"/>
        <dbReference type="ChEBI" id="CHEBI:456216"/>
        <dbReference type="EC" id="4.2.1.136"/>
    </reaction>
</comment>
<reference evidence="22 23" key="1">
    <citation type="submission" date="2020-07" db="EMBL/GenBank/DDBJ databases">
        <title>Moheibacter lacus sp. nov., a member of the family Flavobacteriaceae isolated from freshwater lake sediment.</title>
        <authorList>
            <person name="Liu Y."/>
        </authorList>
    </citation>
    <scope>NUCLEOTIDE SEQUENCE [LARGE SCALE GENOMIC DNA]</scope>
    <source>
        <strain evidence="22 23">BDHS18</strain>
    </source>
</reference>
<evidence type="ECO:0000259" key="21">
    <source>
        <dbReference type="PROSITE" id="PS51385"/>
    </source>
</evidence>
<feature type="binding site" evidence="17">
    <location>
        <position position="449"/>
    </location>
    <ligand>
        <name>AMP</name>
        <dbReference type="ChEBI" id="CHEBI:456215"/>
    </ligand>
</feature>
<dbReference type="CDD" id="cd01171">
    <property type="entry name" value="YXKO-related"/>
    <property type="match status" value="1"/>
</dbReference>